<protein>
    <submittedName>
        <fullName evidence="2">Uncharacterized protein</fullName>
    </submittedName>
</protein>
<reference evidence="1" key="4">
    <citation type="submission" date="2024-05" db="EMBL/GenBank/DDBJ databases">
        <authorList>
            <person name="Sun Q."/>
            <person name="Zhou Y."/>
        </authorList>
    </citation>
    <scope>NUCLEOTIDE SEQUENCE</scope>
    <source>
        <strain evidence="1">CGMCC 1.15644</strain>
    </source>
</reference>
<organism evidence="2 3">
    <name type="scientific">Pedobacter psychrotolerans</name>
    <dbReference type="NCBI Taxonomy" id="1843235"/>
    <lineage>
        <taxon>Bacteria</taxon>
        <taxon>Pseudomonadati</taxon>
        <taxon>Bacteroidota</taxon>
        <taxon>Sphingobacteriia</taxon>
        <taxon>Sphingobacteriales</taxon>
        <taxon>Sphingobacteriaceae</taxon>
        <taxon>Pedobacter</taxon>
    </lineage>
</organism>
<keyword evidence="4" id="KW-1185">Reference proteome</keyword>
<dbReference type="RefSeq" id="WP_132536458.1">
    <property type="nucleotide sequence ID" value="NZ_BMJO01000012.1"/>
</dbReference>
<dbReference type="EMBL" id="BMJO01000012">
    <property type="protein sequence ID" value="GGE71256.1"/>
    <property type="molecule type" value="Genomic_DNA"/>
</dbReference>
<reference evidence="2 3" key="3">
    <citation type="submission" date="2019-03" db="EMBL/GenBank/DDBJ databases">
        <title>Genomic Encyclopedia of Type Strains, Phase IV (KMG-IV): sequencing the most valuable type-strain genomes for metagenomic binning, comparative biology and taxonomic classification.</title>
        <authorList>
            <person name="Goeker M."/>
        </authorList>
    </citation>
    <scope>NUCLEOTIDE SEQUENCE [LARGE SCALE GENOMIC DNA]</scope>
    <source>
        <strain evidence="2 3">DSM 103236</strain>
    </source>
</reference>
<sequence length="64" mass="7496">MATFVISYSGLFEDEKYNHTDGRHAMRTVQNEVLGDHKLNEVKDEKEVYTSKSFLKSLIQKIFK</sequence>
<dbReference type="AlphaFoldDB" id="A0A4R2H0E7"/>
<dbReference type="Proteomes" id="UP000295684">
    <property type="component" value="Unassembled WGS sequence"/>
</dbReference>
<proteinExistence type="predicted"/>
<evidence type="ECO:0000313" key="1">
    <source>
        <dbReference type="EMBL" id="GGE71256.1"/>
    </source>
</evidence>
<evidence type="ECO:0000313" key="4">
    <source>
        <dbReference type="Proteomes" id="UP000622648"/>
    </source>
</evidence>
<evidence type="ECO:0000313" key="2">
    <source>
        <dbReference type="EMBL" id="TCO17733.1"/>
    </source>
</evidence>
<evidence type="ECO:0000313" key="3">
    <source>
        <dbReference type="Proteomes" id="UP000295684"/>
    </source>
</evidence>
<gene>
    <name evidence="2" type="ORF">EV200_1135</name>
    <name evidence="1" type="ORF">GCM10011413_42540</name>
</gene>
<reference evidence="4" key="2">
    <citation type="journal article" date="2019" name="Int. J. Syst. Evol. Microbiol.">
        <title>The Global Catalogue of Microorganisms (GCM) 10K type strain sequencing project: providing services to taxonomists for standard genome sequencing and annotation.</title>
        <authorList>
            <consortium name="The Broad Institute Genomics Platform"/>
            <consortium name="The Broad Institute Genome Sequencing Center for Infectious Disease"/>
            <person name="Wu L."/>
            <person name="Ma J."/>
        </authorList>
    </citation>
    <scope>NUCLEOTIDE SEQUENCE [LARGE SCALE GENOMIC DNA]</scope>
    <source>
        <strain evidence="4">CGMCC 1.15644</strain>
    </source>
</reference>
<dbReference type="EMBL" id="SLWO01000013">
    <property type="protein sequence ID" value="TCO17733.1"/>
    <property type="molecule type" value="Genomic_DNA"/>
</dbReference>
<reference evidence="1" key="1">
    <citation type="journal article" date="2014" name="Int. J. Syst. Evol. Microbiol.">
        <title>Complete genome of a new Firmicutes species belonging to the dominant human colonic microbiota ('Ruminococcus bicirculans') reveals two chromosomes and a selective capacity to utilize plant glucans.</title>
        <authorList>
            <consortium name="NISC Comparative Sequencing Program"/>
            <person name="Wegmann U."/>
            <person name="Louis P."/>
            <person name="Goesmann A."/>
            <person name="Henrissat B."/>
            <person name="Duncan S.H."/>
            <person name="Flint H.J."/>
        </authorList>
    </citation>
    <scope>NUCLEOTIDE SEQUENCE</scope>
    <source>
        <strain evidence="1">CGMCC 1.15644</strain>
    </source>
</reference>
<accession>A0A4R2H0E7</accession>
<name>A0A4R2H0E7_9SPHI</name>
<comment type="caution">
    <text evidence="2">The sequence shown here is derived from an EMBL/GenBank/DDBJ whole genome shotgun (WGS) entry which is preliminary data.</text>
</comment>
<dbReference type="Proteomes" id="UP000622648">
    <property type="component" value="Unassembled WGS sequence"/>
</dbReference>